<evidence type="ECO:0000256" key="1">
    <source>
        <dbReference type="SAM" id="MobiDB-lite"/>
    </source>
</evidence>
<dbReference type="OrthoDB" id="3991295at2759"/>
<keyword evidence="3" id="KW-1185">Reference proteome</keyword>
<dbReference type="GeneID" id="62196192"/>
<dbReference type="Proteomes" id="UP000662931">
    <property type="component" value="Chromosome 3"/>
</dbReference>
<sequence length="374" mass="42131">MGLGTKQTTVTGIKLHNQCLKSGTRHFSMLDDFESGNTNLNDIIEIPLGSGDKSLATGSTSAGPKMDGEAMQGFNFNEYLVKFALNRSVVMDYTYGNTIRKYSEVNLDFNNVTKTTVEEDEEEDKDGDDSLDLDTQVRSNHFDNYKDSKEVVEMDFGRDIRKFLDEKDKEKKEYSKEDDIYGFSFTQSYQSRPEIYNDDAYYRNQHQDNAKKSPGRVCSPTHRRKTRPWRSNIKVRKNLLNLIVESSDGSLDDATKYATEINSQNSSGIPLPEKTTELVTIPTTGQSIGGIRKAAIVRATIAKAGVSVSEGEMRVKKEEEHAGFYTAKEKMKFVKAKESVNVDKENAPVVSTGNKERLLTQSGRGVKWARTLEW</sequence>
<gene>
    <name evidence="2" type="ORF">FOA43_002791</name>
</gene>
<feature type="region of interest" description="Disordered" evidence="1">
    <location>
        <begin position="205"/>
        <end position="227"/>
    </location>
</feature>
<dbReference type="EMBL" id="CP064814">
    <property type="protein sequence ID" value="QPG75437.1"/>
    <property type="molecule type" value="Genomic_DNA"/>
</dbReference>
<proteinExistence type="predicted"/>
<dbReference type="KEGG" id="bnn:FOA43_002791"/>
<reference evidence="2" key="1">
    <citation type="submission" date="2020-10" db="EMBL/GenBank/DDBJ databases">
        <authorList>
            <person name="Roach M.J.R."/>
        </authorList>
    </citation>
    <scope>NUCLEOTIDE SEQUENCE</scope>
    <source>
        <strain evidence="2">CBS 1945</strain>
    </source>
</reference>
<evidence type="ECO:0000313" key="2">
    <source>
        <dbReference type="EMBL" id="QPG75437.1"/>
    </source>
</evidence>
<organism evidence="2 3">
    <name type="scientific">Eeniella nana</name>
    <name type="common">Yeast</name>
    <name type="synonym">Brettanomyces nanus</name>
    <dbReference type="NCBI Taxonomy" id="13502"/>
    <lineage>
        <taxon>Eukaryota</taxon>
        <taxon>Fungi</taxon>
        <taxon>Dikarya</taxon>
        <taxon>Ascomycota</taxon>
        <taxon>Saccharomycotina</taxon>
        <taxon>Pichiomycetes</taxon>
        <taxon>Pichiales</taxon>
        <taxon>Pichiaceae</taxon>
        <taxon>Brettanomyces</taxon>
    </lineage>
</organism>
<protein>
    <submittedName>
        <fullName evidence="2">Uncharacterized protein</fullName>
    </submittedName>
</protein>
<dbReference type="AlphaFoldDB" id="A0A875RVD2"/>
<dbReference type="RefSeq" id="XP_038779002.1">
    <property type="nucleotide sequence ID" value="XM_038923074.1"/>
</dbReference>
<name>A0A875RVD2_EENNA</name>
<accession>A0A875RVD2</accession>
<evidence type="ECO:0000313" key="3">
    <source>
        <dbReference type="Proteomes" id="UP000662931"/>
    </source>
</evidence>